<feature type="transmembrane region" description="Helical" evidence="12">
    <location>
        <begin position="63"/>
        <end position="81"/>
    </location>
</feature>
<keyword evidence="9 12" id="KW-1133">Transmembrane helix</keyword>
<evidence type="ECO:0000256" key="6">
    <source>
        <dbReference type="ARBA" id="ARBA00022475"/>
    </source>
</evidence>
<evidence type="ECO:0000256" key="11">
    <source>
        <dbReference type="ARBA" id="ARBA00026081"/>
    </source>
</evidence>
<evidence type="ECO:0000256" key="8">
    <source>
        <dbReference type="ARBA" id="ARBA00022692"/>
    </source>
</evidence>
<comment type="subcellular location">
    <subcellularLocation>
        <location evidence="2">Cell inner membrane</location>
        <topology evidence="2">Multi-pass membrane protein</topology>
    </subcellularLocation>
</comment>
<dbReference type="PATRIC" id="fig|1177154.3.peg.1492"/>
<dbReference type="STRING" id="1177154.Y5S_01463"/>
<dbReference type="Proteomes" id="UP000029444">
    <property type="component" value="Unassembled WGS sequence"/>
</dbReference>
<evidence type="ECO:0000256" key="10">
    <source>
        <dbReference type="ARBA" id="ARBA00023136"/>
    </source>
</evidence>
<evidence type="ECO:0000313" key="14">
    <source>
        <dbReference type="Proteomes" id="UP000029444"/>
    </source>
</evidence>
<feature type="transmembrane region" description="Helical" evidence="12">
    <location>
        <begin position="102"/>
        <end position="124"/>
    </location>
</feature>
<comment type="function">
    <text evidence="1">Part of the ABC transporter complex LptBFG involved in the translocation of lipopolysaccharide (LPS) from the inner membrane to the outer membrane.</text>
</comment>
<dbReference type="PANTHER" id="PTHR33529:SF7">
    <property type="entry name" value="LIPOPOLYSACCHARIDE EXPORT SYSTEM PERMEASE PROTEIN LPTF"/>
    <property type="match status" value="1"/>
</dbReference>
<feature type="transmembrane region" description="Helical" evidence="12">
    <location>
        <begin position="280"/>
        <end position="299"/>
    </location>
</feature>
<comment type="similarity">
    <text evidence="3">Belongs to the LptF/LptG family.</text>
</comment>
<dbReference type="GO" id="GO:0055085">
    <property type="term" value="P:transmembrane transport"/>
    <property type="evidence" value="ECO:0007669"/>
    <property type="project" value="InterPro"/>
</dbReference>
<reference evidence="13 14" key="1">
    <citation type="submission" date="2012-09" db="EMBL/GenBank/DDBJ databases">
        <title>Genome Sequence of alkane-degrading Bacterium Alcanivorax sp. 19-m-6.</title>
        <authorList>
            <person name="Lai Q."/>
            <person name="Shao Z."/>
        </authorList>
    </citation>
    <scope>NUCLEOTIDE SEQUENCE [LARGE SCALE GENOMIC DNA]</scope>
    <source>
        <strain evidence="13 14">19-m-6</strain>
    </source>
</reference>
<keyword evidence="8 12" id="KW-0812">Transmembrane</keyword>
<evidence type="ECO:0000256" key="5">
    <source>
        <dbReference type="ARBA" id="ARBA00022448"/>
    </source>
</evidence>
<evidence type="ECO:0000256" key="4">
    <source>
        <dbReference type="ARBA" id="ARBA00014213"/>
    </source>
</evidence>
<keyword evidence="7" id="KW-0997">Cell inner membrane</keyword>
<keyword evidence="6" id="KW-1003">Cell membrane</keyword>
<dbReference type="NCBIfam" id="TIGR04407">
    <property type="entry name" value="LptF_YjgP"/>
    <property type="match status" value="1"/>
</dbReference>
<keyword evidence="5" id="KW-0813">Transport</keyword>
<evidence type="ECO:0000256" key="7">
    <source>
        <dbReference type="ARBA" id="ARBA00022519"/>
    </source>
</evidence>
<dbReference type="InterPro" id="IPR030922">
    <property type="entry name" value="LptF"/>
</dbReference>
<sequence length="373" mass="42036">MGYPLILHRYINRQVFMTTVMVTFILVMVLVSGRFIKYLAEAAAGEIAADALFLVMAFRMPEFLQMIVPLSLYIALLLVLGRMHMDNEMVVLQAGGQGHGRVVRSLVVPVLMATTVVGMFSLYVTPRGDAEVTRIFEEQKDRSVLELLTPGRFHVKGSRNAQRATYAEHLNREKGVLENVFVADARFEGQGEANRLLTVWAKSGKLVLEDGVSYLLLTDGFQYQGKPGQRDYREIGFNEAKVRIGGEKSDSRPPKVRGRPTHELVAERADNRDAMAELQWRLSLILTVPIMALAAIPLARVNPRQGRFYRLIPAVLGYMLYVGMLLVCRSAIEDHRGGPVPWYLHMAWIHLVAAITVFFLYFGGRIFRRRATA</sequence>
<proteinExistence type="inferred from homology"/>
<dbReference type="RefSeq" id="WP_269319439.1">
    <property type="nucleotide sequence ID" value="NZ_ARXV01000004.1"/>
</dbReference>
<dbReference type="GO" id="GO:0015920">
    <property type="term" value="P:lipopolysaccharide transport"/>
    <property type="evidence" value="ECO:0007669"/>
    <property type="project" value="TreeGrafter"/>
</dbReference>
<evidence type="ECO:0000256" key="2">
    <source>
        <dbReference type="ARBA" id="ARBA00004429"/>
    </source>
</evidence>
<organism evidence="13 14">
    <name type="scientific">Alcanivorax nanhaiticus</name>
    <dbReference type="NCBI Taxonomy" id="1177154"/>
    <lineage>
        <taxon>Bacteria</taxon>
        <taxon>Pseudomonadati</taxon>
        <taxon>Pseudomonadota</taxon>
        <taxon>Gammaproteobacteria</taxon>
        <taxon>Oceanospirillales</taxon>
        <taxon>Alcanivoracaceae</taxon>
        <taxon>Alcanivorax</taxon>
    </lineage>
</organism>
<dbReference type="EMBL" id="ARXV01000004">
    <property type="protein sequence ID" value="KGD65570.1"/>
    <property type="molecule type" value="Genomic_DNA"/>
</dbReference>
<gene>
    <name evidence="13" type="ORF">Y5S_01463</name>
</gene>
<evidence type="ECO:0000256" key="9">
    <source>
        <dbReference type="ARBA" id="ARBA00022989"/>
    </source>
</evidence>
<feature type="transmembrane region" description="Helical" evidence="12">
    <location>
        <begin position="344"/>
        <end position="362"/>
    </location>
</feature>
<evidence type="ECO:0000256" key="3">
    <source>
        <dbReference type="ARBA" id="ARBA00007725"/>
    </source>
</evidence>
<keyword evidence="10 12" id="KW-0472">Membrane</keyword>
<comment type="caution">
    <text evidence="13">The sequence shown here is derived from an EMBL/GenBank/DDBJ whole genome shotgun (WGS) entry which is preliminary data.</text>
</comment>
<keyword evidence="14" id="KW-1185">Reference proteome</keyword>
<dbReference type="eggNOG" id="COG0795">
    <property type="taxonomic scope" value="Bacteria"/>
</dbReference>
<dbReference type="AlphaFoldDB" id="A0A095UST8"/>
<accession>A0A095UST8</accession>
<evidence type="ECO:0000313" key="13">
    <source>
        <dbReference type="EMBL" id="KGD65570.1"/>
    </source>
</evidence>
<name>A0A095UST8_9GAMM</name>
<feature type="transmembrane region" description="Helical" evidence="12">
    <location>
        <begin position="15"/>
        <end position="31"/>
    </location>
</feature>
<evidence type="ECO:0000256" key="1">
    <source>
        <dbReference type="ARBA" id="ARBA00002265"/>
    </source>
</evidence>
<protein>
    <recommendedName>
        <fullName evidence="4">Lipopolysaccharide export system permease protein LptF</fullName>
    </recommendedName>
</protein>
<dbReference type="GO" id="GO:0043190">
    <property type="term" value="C:ATP-binding cassette (ABC) transporter complex"/>
    <property type="evidence" value="ECO:0007669"/>
    <property type="project" value="InterPro"/>
</dbReference>
<evidence type="ECO:0000256" key="12">
    <source>
        <dbReference type="SAM" id="Phobius"/>
    </source>
</evidence>
<comment type="subunit">
    <text evidence="11">Component of the lipopolysaccharide transport and assembly complex. The LptBFG transporter is composed of two ATP-binding proteins (LptB) and two transmembrane proteins (LptF and LptG).</text>
</comment>
<dbReference type="PANTHER" id="PTHR33529">
    <property type="entry name" value="SLR0882 PROTEIN-RELATED"/>
    <property type="match status" value="1"/>
</dbReference>
<feature type="transmembrane region" description="Helical" evidence="12">
    <location>
        <begin position="311"/>
        <end position="332"/>
    </location>
</feature>
<dbReference type="Pfam" id="PF03739">
    <property type="entry name" value="LptF_LptG"/>
    <property type="match status" value="1"/>
</dbReference>
<feature type="transmembrane region" description="Helical" evidence="12">
    <location>
        <begin position="38"/>
        <end position="57"/>
    </location>
</feature>
<dbReference type="InterPro" id="IPR005495">
    <property type="entry name" value="LptG/LptF_permease"/>
</dbReference>